<keyword evidence="5" id="KW-0645">Protease</keyword>
<accession>A0ABD1B986</accession>
<dbReference type="SUPFAM" id="SSF53474">
    <property type="entry name" value="alpha/beta-Hydrolases"/>
    <property type="match status" value="1"/>
</dbReference>
<evidence type="ECO:0000256" key="1">
    <source>
        <dbReference type="ARBA" id="ARBA00004613"/>
    </source>
</evidence>
<dbReference type="GO" id="GO:0004180">
    <property type="term" value="F:carboxypeptidase activity"/>
    <property type="evidence" value="ECO:0007669"/>
    <property type="project" value="UniProtKB-KW"/>
</dbReference>
<dbReference type="InterPro" id="IPR029058">
    <property type="entry name" value="AB_hydrolase_fold"/>
</dbReference>
<keyword evidence="4" id="KW-0121">Carboxypeptidase</keyword>
<comment type="subcellular location">
    <subcellularLocation>
        <location evidence="1">Secreted</location>
    </subcellularLocation>
</comment>
<evidence type="ECO:0000256" key="6">
    <source>
        <dbReference type="ARBA" id="ARBA00022729"/>
    </source>
</evidence>
<comment type="caution">
    <text evidence="11">The sequence shown here is derived from an EMBL/GenBank/DDBJ whole genome shotgun (WGS) entry which is preliminary data.</text>
</comment>
<evidence type="ECO:0000313" key="11">
    <source>
        <dbReference type="EMBL" id="KAL1213404.1"/>
    </source>
</evidence>
<keyword evidence="9" id="KW-0325">Glycoprotein</keyword>
<evidence type="ECO:0000256" key="5">
    <source>
        <dbReference type="ARBA" id="ARBA00022670"/>
    </source>
</evidence>
<organism evidence="11 12">
    <name type="scientific">Cardamine amara subsp. amara</name>
    <dbReference type="NCBI Taxonomy" id="228776"/>
    <lineage>
        <taxon>Eukaryota</taxon>
        <taxon>Viridiplantae</taxon>
        <taxon>Streptophyta</taxon>
        <taxon>Embryophyta</taxon>
        <taxon>Tracheophyta</taxon>
        <taxon>Spermatophyta</taxon>
        <taxon>Magnoliopsida</taxon>
        <taxon>eudicotyledons</taxon>
        <taxon>Gunneridae</taxon>
        <taxon>Pentapetalae</taxon>
        <taxon>rosids</taxon>
        <taxon>malvids</taxon>
        <taxon>Brassicales</taxon>
        <taxon>Brassicaceae</taxon>
        <taxon>Cardamineae</taxon>
        <taxon>Cardamine</taxon>
    </lineage>
</organism>
<dbReference type="Pfam" id="PF00450">
    <property type="entry name" value="Peptidase_S10"/>
    <property type="match status" value="1"/>
</dbReference>
<keyword evidence="7" id="KW-0378">Hydrolase</keyword>
<sequence>MIIGKYRRWTRCSLIDPYDGDIISSVPYHMNDSLNGYRSLIYSGDHDFDVPFLGTQAWIRSLNYPIIDDWRPWMIKNQIAGYTRTCANKMTYATIKGGGHTAEYKPEESFIMFQRWISCQSL</sequence>
<evidence type="ECO:0000313" key="12">
    <source>
        <dbReference type="Proteomes" id="UP001558713"/>
    </source>
</evidence>
<evidence type="ECO:0000256" key="3">
    <source>
        <dbReference type="ARBA" id="ARBA00022525"/>
    </source>
</evidence>
<evidence type="ECO:0000256" key="10">
    <source>
        <dbReference type="ARBA" id="ARBA00037399"/>
    </source>
</evidence>
<dbReference type="EMBL" id="JBANAX010000342">
    <property type="protein sequence ID" value="KAL1213404.1"/>
    <property type="molecule type" value="Genomic_DNA"/>
</dbReference>
<dbReference type="Proteomes" id="UP001558713">
    <property type="component" value="Unassembled WGS sequence"/>
</dbReference>
<evidence type="ECO:0000256" key="2">
    <source>
        <dbReference type="ARBA" id="ARBA00009431"/>
    </source>
</evidence>
<gene>
    <name evidence="11" type="ORF">V5N11_002565</name>
</gene>
<comment type="similarity">
    <text evidence="2">Belongs to the peptidase S10 family.</text>
</comment>
<evidence type="ECO:0000256" key="4">
    <source>
        <dbReference type="ARBA" id="ARBA00022645"/>
    </source>
</evidence>
<dbReference type="GO" id="GO:0005576">
    <property type="term" value="C:extracellular region"/>
    <property type="evidence" value="ECO:0007669"/>
    <property type="project" value="UniProtKB-SubCell"/>
</dbReference>
<keyword evidence="6" id="KW-0732">Signal</keyword>
<evidence type="ECO:0000256" key="9">
    <source>
        <dbReference type="ARBA" id="ARBA00023180"/>
    </source>
</evidence>
<evidence type="ECO:0000256" key="7">
    <source>
        <dbReference type="ARBA" id="ARBA00022801"/>
    </source>
</evidence>
<keyword evidence="12" id="KW-1185">Reference proteome</keyword>
<name>A0ABD1B986_CARAN</name>
<proteinExistence type="inferred from homology"/>
<reference evidence="11 12" key="1">
    <citation type="submission" date="2024-04" db="EMBL/GenBank/DDBJ databases">
        <title>Genome assembly C_amara_ONT_v2.</title>
        <authorList>
            <person name="Yant L."/>
            <person name="Moore C."/>
            <person name="Slenker M."/>
        </authorList>
    </citation>
    <scope>NUCLEOTIDE SEQUENCE [LARGE SCALE GENOMIC DNA]</scope>
    <source>
        <tissue evidence="11">Leaf</tissue>
    </source>
</reference>
<dbReference type="PANTHER" id="PTHR11802:SF457">
    <property type="entry name" value="SERINE CARBOXYPEPTIDASE-LIKE 1-RELATED"/>
    <property type="match status" value="1"/>
</dbReference>
<comment type="function">
    <text evidence="10">Probable carboxypeptidase.</text>
</comment>
<keyword evidence="8" id="KW-1015">Disulfide bond</keyword>
<keyword evidence="3" id="KW-0964">Secreted</keyword>
<dbReference type="AlphaFoldDB" id="A0ABD1B986"/>
<protein>
    <submittedName>
        <fullName evidence="11">Serine carboxypeptidase-like 52</fullName>
    </submittedName>
</protein>
<dbReference type="Gene3D" id="3.40.50.12670">
    <property type="match status" value="1"/>
</dbReference>
<dbReference type="GO" id="GO:0006508">
    <property type="term" value="P:proteolysis"/>
    <property type="evidence" value="ECO:0007669"/>
    <property type="project" value="UniProtKB-KW"/>
</dbReference>
<dbReference type="PANTHER" id="PTHR11802">
    <property type="entry name" value="SERINE PROTEASE FAMILY S10 SERINE CARBOXYPEPTIDASE"/>
    <property type="match status" value="1"/>
</dbReference>
<dbReference type="InterPro" id="IPR001563">
    <property type="entry name" value="Peptidase_S10"/>
</dbReference>
<evidence type="ECO:0000256" key="8">
    <source>
        <dbReference type="ARBA" id="ARBA00023157"/>
    </source>
</evidence>